<keyword evidence="2" id="KW-1185">Reference proteome</keyword>
<dbReference type="Proteomes" id="UP000014400">
    <property type="component" value="Unassembled WGS sequence"/>
</dbReference>
<evidence type="ECO:0000313" key="2">
    <source>
        <dbReference type="Proteomes" id="UP000014400"/>
    </source>
</evidence>
<proteinExistence type="predicted"/>
<dbReference type="PATRIC" id="fig|1203554.3.peg.2154"/>
<sequence>MLMSFSVPVFAGMLFLDLMTKSGTFRFFALAALTLVLPVSGASAGSLGDNGAHTAPFGYPSTALNAPATLAEPPAAYVQIGRERLQLGEAELETAALRWGAARLREGTGLFERDYACFEGTESGKPILLWLISSDLKTVTEAQIERVTSERIPAHCGKLVGTDLPVRLGRVGLDMTPKQSAEAVGIPSYNDGFGWQFWFSQRFLKNARGLQELELDWLGVEFQNGRAVRGFASLVKNPS</sequence>
<name>S3BES0_9BURK</name>
<dbReference type="AlphaFoldDB" id="S3BES0"/>
<dbReference type="STRING" id="1203554.HMPREF1476_02070"/>
<comment type="caution">
    <text evidence="1">The sequence shown here is derived from an EMBL/GenBank/DDBJ whole genome shotgun (WGS) entry which is preliminary data.</text>
</comment>
<gene>
    <name evidence="1" type="ORF">HMPREF1476_02070</name>
</gene>
<reference evidence="1 2" key="1">
    <citation type="submission" date="2013-04" db="EMBL/GenBank/DDBJ databases">
        <title>The Genome Sequence of Sutterella wadsworthensis HGA0223.</title>
        <authorList>
            <consortium name="The Broad Institute Genomics Platform"/>
            <person name="Earl A."/>
            <person name="Ward D."/>
            <person name="Feldgarden M."/>
            <person name="Gevers D."/>
            <person name="Schmidt T.M."/>
            <person name="Dover J."/>
            <person name="Dai D."/>
            <person name="Walker B."/>
            <person name="Young S."/>
            <person name="Zeng Q."/>
            <person name="Gargeya S."/>
            <person name="Fitzgerald M."/>
            <person name="Haas B."/>
            <person name="Abouelleil A."/>
            <person name="Allen A.W."/>
            <person name="Alvarado L."/>
            <person name="Arachchi H.M."/>
            <person name="Berlin A.M."/>
            <person name="Chapman S.B."/>
            <person name="Gainer-Dewar J."/>
            <person name="Goldberg J."/>
            <person name="Griggs A."/>
            <person name="Gujja S."/>
            <person name="Hansen M."/>
            <person name="Howarth C."/>
            <person name="Imamovic A."/>
            <person name="Ireland A."/>
            <person name="Larimer J."/>
            <person name="McCowan C."/>
            <person name="Murphy C."/>
            <person name="Pearson M."/>
            <person name="Poon T.W."/>
            <person name="Priest M."/>
            <person name="Roberts A."/>
            <person name="Saif S."/>
            <person name="Shea T."/>
            <person name="Sisk P."/>
            <person name="Sykes S."/>
            <person name="Wortman J."/>
            <person name="Nusbaum C."/>
            <person name="Birren B."/>
        </authorList>
    </citation>
    <scope>NUCLEOTIDE SEQUENCE [LARGE SCALE GENOMIC DNA]</scope>
    <source>
        <strain evidence="1 2">HGA0223</strain>
    </source>
</reference>
<dbReference type="HOGENOM" id="CLU_101400_0_0_4"/>
<protein>
    <submittedName>
        <fullName evidence="1">Uncharacterized protein</fullName>
    </submittedName>
</protein>
<organism evidence="1 2">
    <name type="scientific">Sutterella wadsworthensis HGA0223</name>
    <dbReference type="NCBI Taxonomy" id="1203554"/>
    <lineage>
        <taxon>Bacteria</taxon>
        <taxon>Pseudomonadati</taxon>
        <taxon>Pseudomonadota</taxon>
        <taxon>Betaproteobacteria</taxon>
        <taxon>Burkholderiales</taxon>
        <taxon>Sutterellaceae</taxon>
        <taxon>Sutterella</taxon>
    </lineage>
</organism>
<accession>S3BES0</accession>
<dbReference type="EMBL" id="ATCF01000032">
    <property type="protein sequence ID" value="EPD97800.1"/>
    <property type="molecule type" value="Genomic_DNA"/>
</dbReference>
<dbReference type="eggNOG" id="ENOG5030YD8">
    <property type="taxonomic scope" value="Bacteria"/>
</dbReference>
<evidence type="ECO:0000313" key="1">
    <source>
        <dbReference type="EMBL" id="EPD97800.1"/>
    </source>
</evidence>